<comment type="caution">
    <text evidence="2">The sequence shown here is derived from an EMBL/GenBank/DDBJ whole genome shotgun (WGS) entry which is preliminary data.</text>
</comment>
<keyword evidence="3" id="KW-1185">Reference proteome</keyword>
<proteinExistence type="predicted"/>
<feature type="chain" id="PRO_5046662589" evidence="1">
    <location>
        <begin position="21"/>
        <end position="139"/>
    </location>
</feature>
<evidence type="ECO:0000313" key="3">
    <source>
        <dbReference type="Proteomes" id="UP001203423"/>
    </source>
</evidence>
<dbReference type="RefSeq" id="WP_248938374.1">
    <property type="nucleotide sequence ID" value="NZ_JAKIKS010000002.1"/>
</dbReference>
<protein>
    <submittedName>
        <fullName evidence="2">Uncharacterized protein</fullName>
    </submittedName>
</protein>
<accession>A0ABT0L6V6</accession>
<evidence type="ECO:0000256" key="1">
    <source>
        <dbReference type="SAM" id="SignalP"/>
    </source>
</evidence>
<reference evidence="2 3" key="1">
    <citation type="submission" date="2022-01" db="EMBL/GenBank/DDBJ databases">
        <title>Whole genome-based taxonomy of the Shewanellaceae.</title>
        <authorList>
            <person name="Martin-Rodriguez A.J."/>
        </authorList>
    </citation>
    <scope>NUCLEOTIDE SEQUENCE [LARGE SCALE GENOMIC DNA]</scope>
    <source>
        <strain evidence="2 3">DSM 17177</strain>
    </source>
</reference>
<dbReference type="Proteomes" id="UP001203423">
    <property type="component" value="Unassembled WGS sequence"/>
</dbReference>
<feature type="signal peptide" evidence="1">
    <location>
        <begin position="1"/>
        <end position="20"/>
    </location>
</feature>
<dbReference type="EMBL" id="JAKIKS010000002">
    <property type="protein sequence ID" value="MCL1123087.1"/>
    <property type="molecule type" value="Genomic_DNA"/>
</dbReference>
<organism evidence="2 3">
    <name type="scientific">Shewanella surugensis</name>
    <dbReference type="NCBI Taxonomy" id="212020"/>
    <lineage>
        <taxon>Bacteria</taxon>
        <taxon>Pseudomonadati</taxon>
        <taxon>Pseudomonadota</taxon>
        <taxon>Gammaproteobacteria</taxon>
        <taxon>Alteromonadales</taxon>
        <taxon>Shewanellaceae</taxon>
        <taxon>Shewanella</taxon>
    </lineage>
</organism>
<name>A0ABT0L6V6_9GAMM</name>
<sequence length="139" mass="15997">MKVLLLSGMMLFSLLAKCIAQECQLPISLVGKSLLLRVYGLPSQSNPYADNIIEMFFKEKSYLSKVLKTGEIIGGEYKYHRYERDLAEISVEEVKEGVRAHYTETFVCQTDISGYYIFSTFQGRVKPEVRQNTGRYIFK</sequence>
<gene>
    <name evidence="2" type="ORF">L2764_00980</name>
</gene>
<keyword evidence="1" id="KW-0732">Signal</keyword>
<evidence type="ECO:0000313" key="2">
    <source>
        <dbReference type="EMBL" id="MCL1123087.1"/>
    </source>
</evidence>